<dbReference type="InterPro" id="IPR012340">
    <property type="entry name" value="NA-bd_OB-fold"/>
</dbReference>
<feature type="domain" description="Helix-hairpin-helix DNA-binding motif class 1" evidence="7">
    <location>
        <begin position="73"/>
        <end position="92"/>
    </location>
</feature>
<comment type="similarity">
    <text evidence="6">Belongs to the RuvA family.</text>
</comment>
<keyword evidence="5 6" id="KW-0234">DNA repair</keyword>
<dbReference type="Pfam" id="PF07499">
    <property type="entry name" value="RuvA_C"/>
    <property type="match status" value="1"/>
</dbReference>
<dbReference type="InterPro" id="IPR000085">
    <property type="entry name" value="RuvA"/>
</dbReference>
<dbReference type="InterPro" id="IPR011114">
    <property type="entry name" value="RuvA_C"/>
</dbReference>
<name>A0A1G1ZA03_9BACT</name>
<feature type="region of interest" description="Domain III" evidence="6">
    <location>
        <begin position="151"/>
        <end position="193"/>
    </location>
</feature>
<dbReference type="GO" id="GO:0006281">
    <property type="term" value="P:DNA repair"/>
    <property type="evidence" value="ECO:0007669"/>
    <property type="project" value="UniProtKB-UniRule"/>
</dbReference>
<comment type="subcellular location">
    <subcellularLocation>
        <location evidence="6">Cytoplasm</location>
    </subcellularLocation>
</comment>
<dbReference type="Pfam" id="PF14520">
    <property type="entry name" value="HHH_5"/>
    <property type="match status" value="1"/>
</dbReference>
<comment type="caution">
    <text evidence="8">The sequence shown here is derived from an EMBL/GenBank/DDBJ whole genome shotgun (WGS) entry which is preliminary data.</text>
</comment>
<keyword evidence="1 6" id="KW-0963">Cytoplasm</keyword>
<evidence type="ECO:0000256" key="6">
    <source>
        <dbReference type="HAMAP-Rule" id="MF_00031"/>
    </source>
</evidence>
<dbReference type="SUPFAM" id="SSF46929">
    <property type="entry name" value="DNA helicase RuvA subunit, C-terminal domain"/>
    <property type="match status" value="1"/>
</dbReference>
<evidence type="ECO:0000256" key="1">
    <source>
        <dbReference type="ARBA" id="ARBA00022490"/>
    </source>
</evidence>
<gene>
    <name evidence="6" type="primary">ruvA</name>
    <name evidence="8" type="ORF">A3F99_01990</name>
</gene>
<dbReference type="GO" id="GO:0006310">
    <property type="term" value="P:DNA recombination"/>
    <property type="evidence" value="ECO:0007669"/>
    <property type="project" value="UniProtKB-UniRule"/>
</dbReference>
<accession>A0A1G1ZA03</accession>
<comment type="domain">
    <text evidence="6">Has three domains with a flexible linker between the domains II and III and assumes an 'L' shape. Domain III is highly mobile and contacts RuvB.</text>
</comment>
<dbReference type="InterPro" id="IPR010994">
    <property type="entry name" value="RuvA_2-like"/>
</dbReference>
<dbReference type="Proteomes" id="UP000176571">
    <property type="component" value="Unassembled WGS sequence"/>
</dbReference>
<reference evidence="8 9" key="1">
    <citation type="journal article" date="2016" name="Nat. Commun.">
        <title>Thousands of microbial genomes shed light on interconnected biogeochemical processes in an aquifer system.</title>
        <authorList>
            <person name="Anantharaman K."/>
            <person name="Brown C.T."/>
            <person name="Hug L.A."/>
            <person name="Sharon I."/>
            <person name="Castelle C.J."/>
            <person name="Probst A.J."/>
            <person name="Thomas B.C."/>
            <person name="Singh A."/>
            <person name="Wilkins M.J."/>
            <person name="Karaoz U."/>
            <person name="Brodie E.L."/>
            <person name="Williams K.H."/>
            <person name="Hubbard S.S."/>
            <person name="Banfield J.F."/>
        </authorList>
    </citation>
    <scope>NUCLEOTIDE SEQUENCE [LARGE SCALE GENOMIC DNA]</scope>
</reference>
<evidence type="ECO:0000256" key="4">
    <source>
        <dbReference type="ARBA" id="ARBA00023172"/>
    </source>
</evidence>
<dbReference type="Gene3D" id="1.10.8.10">
    <property type="entry name" value="DNA helicase RuvA subunit, C-terminal domain"/>
    <property type="match status" value="1"/>
</dbReference>
<comment type="caution">
    <text evidence="6">Lacks conserved residue(s) required for the propagation of feature annotation.</text>
</comment>
<dbReference type="GO" id="GO:0000400">
    <property type="term" value="F:four-way junction DNA binding"/>
    <property type="evidence" value="ECO:0007669"/>
    <property type="project" value="UniProtKB-UniRule"/>
</dbReference>
<keyword evidence="2 6" id="KW-0227">DNA damage</keyword>
<dbReference type="CDD" id="cd14332">
    <property type="entry name" value="UBA_RuvA_C"/>
    <property type="match status" value="1"/>
</dbReference>
<feature type="region of interest" description="Domain I" evidence="6">
    <location>
        <begin position="1"/>
        <end position="64"/>
    </location>
</feature>
<dbReference type="SMART" id="SM00278">
    <property type="entry name" value="HhH1"/>
    <property type="match status" value="2"/>
</dbReference>
<evidence type="ECO:0000256" key="2">
    <source>
        <dbReference type="ARBA" id="ARBA00022763"/>
    </source>
</evidence>
<dbReference type="GO" id="GO:0005524">
    <property type="term" value="F:ATP binding"/>
    <property type="evidence" value="ECO:0007669"/>
    <property type="project" value="InterPro"/>
</dbReference>
<dbReference type="GO" id="GO:0005737">
    <property type="term" value="C:cytoplasm"/>
    <property type="evidence" value="ECO:0007669"/>
    <property type="project" value="UniProtKB-SubCell"/>
</dbReference>
<keyword evidence="4 6" id="KW-0233">DNA recombination</keyword>
<evidence type="ECO:0000313" key="9">
    <source>
        <dbReference type="Proteomes" id="UP000176571"/>
    </source>
</evidence>
<dbReference type="NCBIfam" id="TIGR00084">
    <property type="entry name" value="ruvA"/>
    <property type="match status" value="1"/>
</dbReference>
<keyword evidence="3 6" id="KW-0238">DNA-binding</keyword>
<dbReference type="GO" id="GO:0009379">
    <property type="term" value="C:Holliday junction helicase complex"/>
    <property type="evidence" value="ECO:0007669"/>
    <property type="project" value="InterPro"/>
</dbReference>
<dbReference type="GO" id="GO:0009378">
    <property type="term" value="F:four-way junction helicase activity"/>
    <property type="evidence" value="ECO:0007669"/>
    <property type="project" value="InterPro"/>
</dbReference>
<dbReference type="GO" id="GO:0048476">
    <property type="term" value="C:Holliday junction resolvase complex"/>
    <property type="evidence" value="ECO:0007669"/>
    <property type="project" value="UniProtKB-UniRule"/>
</dbReference>
<dbReference type="InterPro" id="IPR013849">
    <property type="entry name" value="DNA_helicase_Holl-junc_RuvA_I"/>
</dbReference>
<keyword evidence="8" id="KW-0067">ATP-binding</keyword>
<evidence type="ECO:0000256" key="3">
    <source>
        <dbReference type="ARBA" id="ARBA00023125"/>
    </source>
</evidence>
<dbReference type="SUPFAM" id="SSF47781">
    <property type="entry name" value="RuvA domain 2-like"/>
    <property type="match status" value="1"/>
</dbReference>
<organism evidence="8 9">
    <name type="scientific">Candidatus Colwellbacteria bacterium RIFCSPLOWO2_12_FULL_43_11</name>
    <dbReference type="NCBI Taxonomy" id="1797693"/>
    <lineage>
        <taxon>Bacteria</taxon>
        <taxon>Candidatus Colwelliibacteriota</taxon>
    </lineage>
</organism>
<dbReference type="EMBL" id="MHJB01000005">
    <property type="protein sequence ID" value="OGY61472.1"/>
    <property type="molecule type" value="Genomic_DNA"/>
</dbReference>
<keyword evidence="8" id="KW-0347">Helicase</keyword>
<keyword evidence="8" id="KW-0378">Hydrolase</keyword>
<evidence type="ECO:0000256" key="5">
    <source>
        <dbReference type="ARBA" id="ARBA00023204"/>
    </source>
</evidence>
<evidence type="ECO:0000313" key="8">
    <source>
        <dbReference type="EMBL" id="OGY61472.1"/>
    </source>
</evidence>
<comment type="subunit">
    <text evidence="6">Homotetramer. Forms an RuvA(8)-RuvB(12)-Holliday junction (HJ) complex. HJ DNA is sandwiched between 2 RuvA tetramers; dsDNA enters through RuvA and exits via RuvB. An RuvB hexamer assembles on each DNA strand where it exits the tetramer. Each RuvB hexamer is contacted by two RuvA subunits (via domain III) on 2 adjacent RuvB subunits; this complex drives branch migration. In the full resolvosome a probable DNA-RuvA(4)-RuvB(12)-RuvC(2) complex forms which resolves the HJ.</text>
</comment>
<dbReference type="AlphaFoldDB" id="A0A1G1ZA03"/>
<keyword evidence="8" id="KW-0547">Nucleotide-binding</keyword>
<dbReference type="STRING" id="1797693.A3F99_01990"/>
<dbReference type="Gene3D" id="2.40.50.140">
    <property type="entry name" value="Nucleic acid-binding proteins"/>
    <property type="match status" value="1"/>
</dbReference>
<comment type="function">
    <text evidence="6">The RuvA-RuvB-RuvC complex processes Holliday junction (HJ) DNA during genetic recombination and DNA repair, while the RuvA-RuvB complex plays an important role in the rescue of blocked DNA replication forks via replication fork reversal (RFR). RuvA specifically binds to HJ cruciform DNA, conferring on it an open structure. The RuvB hexamer acts as an ATP-dependent pump, pulling dsDNA into and through the RuvAB complex. HJ branch migration allows RuvC to scan DNA until it finds its consensus sequence, where it cleaves and resolves the cruciform DNA.</text>
</comment>
<sequence length="193" mass="21405">MIYSVSGKLQLKKNGYAVIRTGGLGYKVFISLNTYKNLPEIGEDVTLMTHFHVREDDISLYGFLEERELNLFELLLSVSGIGPKTALNILSAAPVDRLSGAIAKGETDLIQKSYGIGKKTAERIVMELKEKVFVIDGKGEEVVRLMESDSDVYDALMSLGYASRQVKEGISKIDPKLKSVDDRLRDALKKMKG</sequence>
<evidence type="ECO:0000259" key="7">
    <source>
        <dbReference type="SMART" id="SM00278"/>
    </source>
</evidence>
<dbReference type="Gene3D" id="1.10.150.20">
    <property type="entry name" value="5' to 3' exonuclease, C-terminal subdomain"/>
    <property type="match status" value="1"/>
</dbReference>
<protein>
    <recommendedName>
        <fullName evidence="6">Holliday junction branch migration complex subunit RuvA</fullName>
    </recommendedName>
</protein>
<dbReference type="InterPro" id="IPR003583">
    <property type="entry name" value="Hlx-hairpin-Hlx_DNA-bd_motif"/>
</dbReference>
<dbReference type="Pfam" id="PF01330">
    <property type="entry name" value="RuvA_N"/>
    <property type="match status" value="1"/>
</dbReference>
<proteinExistence type="inferred from homology"/>
<dbReference type="HAMAP" id="MF_00031">
    <property type="entry name" value="DNA_HJ_migration_RuvA"/>
    <property type="match status" value="1"/>
</dbReference>
<dbReference type="InterPro" id="IPR036267">
    <property type="entry name" value="RuvA_C_sf"/>
</dbReference>
<feature type="domain" description="Helix-hairpin-helix DNA-binding motif class 1" evidence="7">
    <location>
        <begin position="108"/>
        <end position="127"/>
    </location>
</feature>
<dbReference type="SUPFAM" id="SSF50249">
    <property type="entry name" value="Nucleic acid-binding proteins"/>
    <property type="match status" value="1"/>
</dbReference>